<dbReference type="EMBL" id="LSRX01001500">
    <property type="protein sequence ID" value="OLP79320.1"/>
    <property type="molecule type" value="Genomic_DNA"/>
</dbReference>
<evidence type="ECO:0000313" key="2">
    <source>
        <dbReference type="EMBL" id="OLP79320.1"/>
    </source>
</evidence>
<accession>A0A1Q9C8S7</accession>
<feature type="region of interest" description="Disordered" evidence="1">
    <location>
        <begin position="25"/>
        <end position="107"/>
    </location>
</feature>
<feature type="compositionally biased region" description="Basic and acidic residues" evidence="1">
    <location>
        <begin position="78"/>
        <end position="103"/>
    </location>
</feature>
<comment type="caution">
    <text evidence="2">The sequence shown here is derived from an EMBL/GenBank/DDBJ whole genome shotgun (WGS) entry which is preliminary data.</text>
</comment>
<proteinExistence type="predicted"/>
<evidence type="ECO:0000256" key="1">
    <source>
        <dbReference type="SAM" id="MobiDB-lite"/>
    </source>
</evidence>
<feature type="compositionally biased region" description="Acidic residues" evidence="1">
    <location>
        <begin position="47"/>
        <end position="59"/>
    </location>
</feature>
<gene>
    <name evidence="2" type="ORF">AK812_SmicGene40407</name>
</gene>
<evidence type="ECO:0000313" key="3">
    <source>
        <dbReference type="Proteomes" id="UP000186817"/>
    </source>
</evidence>
<name>A0A1Q9C8S7_SYMMI</name>
<reference evidence="2 3" key="1">
    <citation type="submission" date="2016-02" db="EMBL/GenBank/DDBJ databases">
        <title>Genome analysis of coral dinoflagellate symbionts highlights evolutionary adaptations to a symbiotic lifestyle.</title>
        <authorList>
            <person name="Aranda M."/>
            <person name="Li Y."/>
            <person name="Liew Y.J."/>
            <person name="Baumgarten S."/>
            <person name="Simakov O."/>
            <person name="Wilson M."/>
            <person name="Piel J."/>
            <person name="Ashoor H."/>
            <person name="Bougouffa S."/>
            <person name="Bajic V.B."/>
            <person name="Ryu T."/>
            <person name="Ravasi T."/>
            <person name="Bayer T."/>
            <person name="Micklem G."/>
            <person name="Kim H."/>
            <person name="Bhak J."/>
            <person name="Lajeunesse T.C."/>
            <person name="Voolstra C.R."/>
        </authorList>
    </citation>
    <scope>NUCLEOTIDE SEQUENCE [LARGE SCALE GENOMIC DNA]</scope>
    <source>
        <strain evidence="2 3">CCMP2467</strain>
    </source>
</reference>
<feature type="compositionally biased region" description="Basic residues" evidence="1">
    <location>
        <begin position="68"/>
        <end position="77"/>
    </location>
</feature>
<dbReference type="AlphaFoldDB" id="A0A1Q9C8S7"/>
<keyword evidence="3" id="KW-1185">Reference proteome</keyword>
<organism evidence="2 3">
    <name type="scientific">Symbiodinium microadriaticum</name>
    <name type="common">Dinoflagellate</name>
    <name type="synonym">Zooxanthella microadriatica</name>
    <dbReference type="NCBI Taxonomy" id="2951"/>
    <lineage>
        <taxon>Eukaryota</taxon>
        <taxon>Sar</taxon>
        <taxon>Alveolata</taxon>
        <taxon>Dinophyceae</taxon>
        <taxon>Suessiales</taxon>
        <taxon>Symbiodiniaceae</taxon>
        <taxon>Symbiodinium</taxon>
    </lineage>
</organism>
<sequence>MGDPSVCYPWEYEYEGADGRFIRVPLEALTSTGEESPTPRLPRPEPDQELDDLFVDDDIPASLEGEKKKKKKDKKRRLLAEPSDRHKDHRDGHGGPGDGHEGPDGGCGARGLCPQTALLLAVELFPGELHRVAGHAVKAGRLLEMIIGVGWAEGWDLGSEQRLLQHELPALAELPPVHGDLKGSELVMRHRAGALLAQLPLAVSTSRACRPKTITWWLWANPSNILLLTGNRRSAFAHGIFTKLAFCIFSS</sequence>
<protein>
    <submittedName>
        <fullName evidence="2">Uncharacterized protein</fullName>
    </submittedName>
</protein>
<dbReference type="Proteomes" id="UP000186817">
    <property type="component" value="Unassembled WGS sequence"/>
</dbReference>